<accession>A0A7G1G9C2</accession>
<evidence type="ECO:0000313" key="1">
    <source>
        <dbReference type="EMBL" id="BBE29919.1"/>
    </source>
</evidence>
<dbReference type="InParanoid" id="A0A7G1G9C2"/>
<dbReference type="KEGG" id="ocy:OSSY52_00600"/>
<evidence type="ECO:0000313" key="2">
    <source>
        <dbReference type="Proteomes" id="UP000516361"/>
    </source>
</evidence>
<keyword evidence="1" id="KW-0489">Methyltransferase</keyword>
<dbReference type="SUPFAM" id="SSF53335">
    <property type="entry name" value="S-adenosyl-L-methionine-dependent methyltransferases"/>
    <property type="match status" value="2"/>
</dbReference>
<keyword evidence="1" id="KW-0808">Transferase</keyword>
<dbReference type="InterPro" id="IPR029063">
    <property type="entry name" value="SAM-dependent_MTases_sf"/>
</dbReference>
<proteinExistence type="predicted"/>
<dbReference type="GO" id="GO:0032259">
    <property type="term" value="P:methylation"/>
    <property type="evidence" value="ECO:0007669"/>
    <property type="project" value="UniProtKB-KW"/>
</dbReference>
<organism evidence="1 2">
    <name type="scientific">Tepiditoga spiralis</name>
    <dbReference type="NCBI Taxonomy" id="2108365"/>
    <lineage>
        <taxon>Bacteria</taxon>
        <taxon>Thermotogati</taxon>
        <taxon>Thermotogota</taxon>
        <taxon>Thermotogae</taxon>
        <taxon>Petrotogales</taxon>
        <taxon>Petrotogaceae</taxon>
        <taxon>Tepiditoga</taxon>
    </lineage>
</organism>
<reference evidence="1 2" key="1">
    <citation type="submission" date="2018-06" db="EMBL/GenBank/DDBJ databases">
        <title>Genome sequencing of Oceanotoga sp. sy52.</title>
        <authorList>
            <person name="Mori K."/>
        </authorList>
    </citation>
    <scope>NUCLEOTIDE SEQUENCE [LARGE SCALE GENOMIC DNA]</scope>
    <source>
        <strain evidence="2">sy52</strain>
    </source>
</reference>
<dbReference type="Gene3D" id="3.40.50.150">
    <property type="entry name" value="Vaccinia Virus protein VP39"/>
    <property type="match status" value="2"/>
</dbReference>
<protein>
    <submittedName>
        <fullName evidence="1">DNA methylase</fullName>
    </submittedName>
</protein>
<dbReference type="RefSeq" id="WP_190615063.1">
    <property type="nucleotide sequence ID" value="NZ_AP018712.1"/>
</dbReference>
<dbReference type="AlphaFoldDB" id="A0A7G1G9C2"/>
<keyword evidence="2" id="KW-1185">Reference proteome</keyword>
<gene>
    <name evidence="1" type="ORF">OSSY52_00600</name>
</gene>
<dbReference type="PROSITE" id="PS00092">
    <property type="entry name" value="N6_MTASE"/>
    <property type="match status" value="1"/>
</dbReference>
<dbReference type="GO" id="GO:0008168">
    <property type="term" value="F:methyltransferase activity"/>
    <property type="evidence" value="ECO:0007669"/>
    <property type="project" value="UniProtKB-KW"/>
</dbReference>
<dbReference type="Proteomes" id="UP000516361">
    <property type="component" value="Chromosome"/>
</dbReference>
<name>A0A7G1G9C2_9BACT</name>
<dbReference type="InterPro" id="IPR002052">
    <property type="entry name" value="DNA_methylase_N6_adenine_CS"/>
</dbReference>
<dbReference type="GO" id="GO:0003676">
    <property type="term" value="F:nucleic acid binding"/>
    <property type="evidence" value="ECO:0007669"/>
    <property type="project" value="InterPro"/>
</dbReference>
<sequence>MNDFPYKFISDISKKEVVHRKPIYSVHKWFSRKTDSLIRGILLSLMNKNVEKSFYLNNEMLLKNKIVLDPFFGGGTIPINVLRMGGKIVGYDINPVSWFITKCELESVEIEELKKTFNKIELEVGKEISNYYKIKNENGELCDVIYLFRSKKTKCSKCGKEIKIFPTYRLTNIKRKNFINYTICKNCGSLIKSNDEIVTCKNCGIKFNSFLGNYKRGKVTCECGNIFNLRDQKDVENEIIAIEYYDNKERKIKIPDNDDIKHFSEKFNIDFDFIPNQKIPYGDETKRLFNHNYFYWKDMFYESQLYFHSLLLKNIKEIRNVKIREQFLCLFSNFLNSNNAFCSFQKDYNKSEPLFGDHHFAPIVISVENNMWGAKVGSGTFKKFFQNYIKAKEFNYNIFEKNYNKNEKIFLEKEKINAIFAKNFEDLKDKNTFLICNSSKNMKELPDESIDYIITDPPYFSSINYSELSEFFYVWQRILLNNEYIYFKNDSLKKDKEIVVNKSRNYKKDDYIKELKHVFLEGRRVLKNNSYMVLTYNNNSIDGWVSIIIPIIESGFKIIKTYPVDIEKNSGLIDNIRNKMNFNLIIVCQKTLFELKEIKFQQFLKKVKKEILKNIYYKKSISYSDKVVIIMGKIFEVYSEYSKVYLNKSLINIEEIIKLYYEKYLDELIYE</sequence>
<dbReference type="EMBL" id="AP018712">
    <property type="protein sequence ID" value="BBE29919.1"/>
    <property type="molecule type" value="Genomic_DNA"/>
</dbReference>
<dbReference type="REBASE" id="449021">
    <property type="entry name" value="M.Tspsy52ORF600P"/>
</dbReference>